<comment type="caution">
    <text evidence="6">The sequence shown here is derived from an EMBL/GenBank/DDBJ whole genome shotgun (WGS) entry which is preliminary data.</text>
</comment>
<dbReference type="GO" id="GO:0006355">
    <property type="term" value="P:regulation of DNA-templated transcription"/>
    <property type="evidence" value="ECO:0000318"/>
    <property type="project" value="GO_Central"/>
</dbReference>
<dbReference type="GO" id="GO:0030154">
    <property type="term" value="P:cell differentiation"/>
    <property type="evidence" value="ECO:0000318"/>
    <property type="project" value="GO_Central"/>
</dbReference>
<dbReference type="SMART" id="SM00717">
    <property type="entry name" value="SANT"/>
    <property type="match status" value="2"/>
</dbReference>
<dbReference type="Pfam" id="PF00249">
    <property type="entry name" value="Myb_DNA-binding"/>
    <property type="match status" value="2"/>
</dbReference>
<reference evidence="6 7" key="2">
    <citation type="journal article" date="2017" name="Genome Biol.">
        <title>New reference genome sequences of hot pepper reveal the massive evolution of plant disease-resistance genes by retroduplication.</title>
        <authorList>
            <person name="Kim S."/>
            <person name="Park J."/>
            <person name="Yeom S.I."/>
            <person name="Kim Y.M."/>
            <person name="Seo E."/>
            <person name="Kim K.T."/>
            <person name="Kim M.S."/>
            <person name="Lee J.M."/>
            <person name="Cheong K."/>
            <person name="Shin H.S."/>
            <person name="Kim S.B."/>
            <person name="Han K."/>
            <person name="Lee J."/>
            <person name="Park M."/>
            <person name="Lee H.A."/>
            <person name="Lee H.Y."/>
            <person name="Lee Y."/>
            <person name="Oh S."/>
            <person name="Lee J.H."/>
            <person name="Choi E."/>
            <person name="Choi E."/>
            <person name="Lee S.E."/>
            <person name="Jeon J."/>
            <person name="Kim H."/>
            <person name="Choi G."/>
            <person name="Song H."/>
            <person name="Lee J."/>
            <person name="Lee S.C."/>
            <person name="Kwon J.K."/>
            <person name="Lee H.Y."/>
            <person name="Koo N."/>
            <person name="Hong Y."/>
            <person name="Kim R.W."/>
            <person name="Kang W.H."/>
            <person name="Huh J.H."/>
            <person name="Kang B.C."/>
            <person name="Yang T.J."/>
            <person name="Lee Y.H."/>
            <person name="Bennetzen J.L."/>
            <person name="Choi D."/>
        </authorList>
    </citation>
    <scope>NUCLEOTIDE SEQUENCE [LARGE SCALE GENOMIC DNA]</scope>
    <source>
        <strain evidence="7">cv. CM334</strain>
    </source>
</reference>
<dbReference type="EMBL" id="AYRZ02000007">
    <property type="protein sequence ID" value="PHT75579.1"/>
    <property type="molecule type" value="Genomic_DNA"/>
</dbReference>
<reference evidence="6 7" key="1">
    <citation type="journal article" date="2014" name="Nat. Genet.">
        <title>Genome sequence of the hot pepper provides insights into the evolution of pungency in Capsicum species.</title>
        <authorList>
            <person name="Kim S."/>
            <person name="Park M."/>
            <person name="Yeom S.I."/>
            <person name="Kim Y.M."/>
            <person name="Lee J.M."/>
            <person name="Lee H.A."/>
            <person name="Seo E."/>
            <person name="Choi J."/>
            <person name="Cheong K."/>
            <person name="Kim K.T."/>
            <person name="Jung K."/>
            <person name="Lee G.W."/>
            <person name="Oh S.K."/>
            <person name="Bae C."/>
            <person name="Kim S.B."/>
            <person name="Lee H.Y."/>
            <person name="Kim S.Y."/>
            <person name="Kim M.S."/>
            <person name="Kang B.C."/>
            <person name="Jo Y.D."/>
            <person name="Yang H.B."/>
            <person name="Jeong H.J."/>
            <person name="Kang W.H."/>
            <person name="Kwon J.K."/>
            <person name="Shin C."/>
            <person name="Lim J.Y."/>
            <person name="Park J.H."/>
            <person name="Huh J.H."/>
            <person name="Kim J.S."/>
            <person name="Kim B.D."/>
            <person name="Cohen O."/>
            <person name="Paran I."/>
            <person name="Suh M.C."/>
            <person name="Lee S.B."/>
            <person name="Kim Y.K."/>
            <person name="Shin Y."/>
            <person name="Noh S.J."/>
            <person name="Park J."/>
            <person name="Seo Y.S."/>
            <person name="Kwon S.Y."/>
            <person name="Kim H.A."/>
            <person name="Park J.M."/>
            <person name="Kim H.J."/>
            <person name="Choi S.B."/>
            <person name="Bosland P.W."/>
            <person name="Reeves G."/>
            <person name="Jo S.H."/>
            <person name="Lee B.W."/>
            <person name="Cho H.T."/>
            <person name="Choi H.S."/>
            <person name="Lee M.S."/>
            <person name="Yu Y."/>
            <person name="Do Choi Y."/>
            <person name="Park B.S."/>
            <person name="van Deynze A."/>
            <person name="Ashrafi H."/>
            <person name="Hill T."/>
            <person name="Kim W.T."/>
            <person name="Pai H.S."/>
            <person name="Ahn H.K."/>
            <person name="Yeam I."/>
            <person name="Giovannoni J.J."/>
            <person name="Rose J.K."/>
            <person name="Sorensen I."/>
            <person name="Lee S.J."/>
            <person name="Kim R.W."/>
            <person name="Choi I.Y."/>
            <person name="Choi B.S."/>
            <person name="Lim J.S."/>
            <person name="Lee Y.H."/>
            <person name="Choi D."/>
        </authorList>
    </citation>
    <scope>NUCLEOTIDE SEQUENCE [LARGE SCALE GENOMIC DNA]</scope>
    <source>
        <strain evidence="7">cv. CM334</strain>
    </source>
</reference>
<dbReference type="PROSITE" id="PS50090">
    <property type="entry name" value="MYB_LIKE"/>
    <property type="match status" value="2"/>
</dbReference>
<dbReference type="InterPro" id="IPR001005">
    <property type="entry name" value="SANT/Myb"/>
</dbReference>
<protein>
    <submittedName>
        <fullName evidence="6">Anthocyanin regulatory C1 protein</fullName>
    </submittedName>
</protein>
<evidence type="ECO:0000259" key="5">
    <source>
        <dbReference type="PROSITE" id="PS51294"/>
    </source>
</evidence>
<feature type="domain" description="HTH myb-type" evidence="5">
    <location>
        <begin position="58"/>
        <end position="103"/>
    </location>
</feature>
<dbReference type="PROSITE" id="PS51294">
    <property type="entry name" value="HTH_MYB"/>
    <property type="match status" value="2"/>
</dbReference>
<accession>A0A2G2Z0S1</accession>
<evidence type="ECO:0000313" key="6">
    <source>
        <dbReference type="EMBL" id="PHT75579.1"/>
    </source>
</evidence>
<dbReference type="SMR" id="A0A2G2Z0S1"/>
<proteinExistence type="predicted"/>
<feature type="domain" description="HTH myb-type" evidence="5">
    <location>
        <begin position="7"/>
        <end position="43"/>
    </location>
</feature>
<feature type="domain" description="Myb-like" evidence="4">
    <location>
        <begin position="58"/>
        <end position="103"/>
    </location>
</feature>
<evidence type="ECO:0000256" key="1">
    <source>
        <dbReference type="ARBA" id="ARBA00004123"/>
    </source>
</evidence>
<dbReference type="GO" id="GO:0010597">
    <property type="term" value="P:green leaf volatile biosynthetic process"/>
    <property type="evidence" value="ECO:0007669"/>
    <property type="project" value="UniProtKB-ARBA"/>
</dbReference>
<comment type="subcellular location">
    <subcellularLocation>
        <location evidence="1">Nucleus</location>
    </subcellularLocation>
</comment>
<evidence type="ECO:0000256" key="3">
    <source>
        <dbReference type="ARBA" id="ARBA00023242"/>
    </source>
</evidence>
<evidence type="ECO:0000259" key="4">
    <source>
        <dbReference type="PROSITE" id="PS50090"/>
    </source>
</evidence>
<dbReference type="Proteomes" id="UP000222542">
    <property type="component" value="Unassembled WGS sequence"/>
</dbReference>
<dbReference type="PANTHER" id="PTHR47998">
    <property type="entry name" value="TRANSCRIPTION FACTOR MYB51-LIKE ISOFORM X1"/>
    <property type="match status" value="1"/>
</dbReference>
<dbReference type="Gene3D" id="1.10.10.60">
    <property type="entry name" value="Homeodomain-like"/>
    <property type="match status" value="2"/>
</dbReference>
<dbReference type="SUPFAM" id="SSF46689">
    <property type="entry name" value="Homeodomain-like"/>
    <property type="match status" value="1"/>
</dbReference>
<dbReference type="InterPro" id="IPR015495">
    <property type="entry name" value="Myb_TF_plants"/>
</dbReference>
<dbReference type="AlphaFoldDB" id="A0A2G2Z0S1"/>
<sequence length="103" mass="11998">MRDKEVKKRMKRGFWKPAEDLILKNYVETHGEGNWATISEKSGILKSFRLITGGNYLRPNIIRGMMSEDEKDLIIRLHKLLGNRWSLIAGRLPGRTDNEVKNF</sequence>
<keyword evidence="2" id="KW-0238">DNA-binding</keyword>
<dbReference type="OMA" id="MRERWHN"/>
<keyword evidence="3" id="KW-0539">Nucleus</keyword>
<dbReference type="GO" id="GO:0000976">
    <property type="term" value="F:transcription cis-regulatory region binding"/>
    <property type="evidence" value="ECO:0000318"/>
    <property type="project" value="GO_Central"/>
</dbReference>
<feature type="domain" description="Myb-like" evidence="4">
    <location>
        <begin position="7"/>
        <end position="41"/>
    </location>
</feature>
<dbReference type="CDD" id="cd00167">
    <property type="entry name" value="SANT"/>
    <property type="match status" value="2"/>
</dbReference>
<dbReference type="STRING" id="4072.A0A2G2Z0S1"/>
<dbReference type="InterPro" id="IPR009057">
    <property type="entry name" value="Homeodomain-like_sf"/>
</dbReference>
<dbReference type="Gramene" id="PHT75579">
    <property type="protein sequence ID" value="PHT75579"/>
    <property type="gene ID" value="T459_19101"/>
</dbReference>
<dbReference type="GO" id="GO:0005634">
    <property type="term" value="C:nucleus"/>
    <property type="evidence" value="ECO:0000318"/>
    <property type="project" value="GO_Central"/>
</dbReference>
<name>A0A2G2Z0S1_CAPAN</name>
<keyword evidence="7" id="KW-1185">Reference proteome</keyword>
<dbReference type="InterPro" id="IPR017930">
    <property type="entry name" value="Myb_dom"/>
</dbReference>
<gene>
    <name evidence="6" type="ORF">T459_19101</name>
</gene>
<evidence type="ECO:0000313" key="7">
    <source>
        <dbReference type="Proteomes" id="UP000222542"/>
    </source>
</evidence>
<organism evidence="6 7">
    <name type="scientific">Capsicum annuum</name>
    <name type="common">Capsicum pepper</name>
    <dbReference type="NCBI Taxonomy" id="4072"/>
    <lineage>
        <taxon>Eukaryota</taxon>
        <taxon>Viridiplantae</taxon>
        <taxon>Streptophyta</taxon>
        <taxon>Embryophyta</taxon>
        <taxon>Tracheophyta</taxon>
        <taxon>Spermatophyta</taxon>
        <taxon>Magnoliopsida</taxon>
        <taxon>eudicotyledons</taxon>
        <taxon>Gunneridae</taxon>
        <taxon>Pentapetalae</taxon>
        <taxon>asterids</taxon>
        <taxon>lamiids</taxon>
        <taxon>Solanales</taxon>
        <taxon>Solanaceae</taxon>
        <taxon>Solanoideae</taxon>
        <taxon>Capsiceae</taxon>
        <taxon>Capsicum</taxon>
    </lineage>
</organism>
<dbReference type="PANTHER" id="PTHR47998:SF43">
    <property type="entry name" value="TRANSCRIPTION FACTOR MYB82"/>
    <property type="match status" value="1"/>
</dbReference>
<evidence type="ECO:0000256" key="2">
    <source>
        <dbReference type="ARBA" id="ARBA00023125"/>
    </source>
</evidence>